<dbReference type="PANTHER" id="PTHR11706:SF3">
    <property type="entry name" value="METAL ION TRANSPORT PROTEIN"/>
    <property type="match status" value="1"/>
</dbReference>
<evidence type="ECO:0000313" key="8">
    <source>
        <dbReference type="Proteomes" id="UP000295689"/>
    </source>
</evidence>
<evidence type="ECO:0000256" key="6">
    <source>
        <dbReference type="SAM" id="Phobius"/>
    </source>
</evidence>
<evidence type="ECO:0000256" key="5">
    <source>
        <dbReference type="SAM" id="MobiDB-lite"/>
    </source>
</evidence>
<dbReference type="Proteomes" id="UP000295689">
    <property type="component" value="Unassembled WGS sequence"/>
</dbReference>
<keyword evidence="8" id="KW-1185">Reference proteome</keyword>
<feature type="transmembrane region" description="Helical" evidence="6">
    <location>
        <begin position="148"/>
        <end position="168"/>
    </location>
</feature>
<gene>
    <name evidence="7" type="ORF">EV146_11619</name>
</gene>
<dbReference type="GO" id="GO:0015086">
    <property type="term" value="F:cadmium ion transmembrane transporter activity"/>
    <property type="evidence" value="ECO:0007669"/>
    <property type="project" value="TreeGrafter"/>
</dbReference>
<dbReference type="InterPro" id="IPR001046">
    <property type="entry name" value="NRAMP_fam"/>
</dbReference>
<proteinExistence type="predicted"/>
<evidence type="ECO:0000256" key="2">
    <source>
        <dbReference type="ARBA" id="ARBA00022692"/>
    </source>
</evidence>
<comment type="subcellular location">
    <subcellularLocation>
        <location evidence="1">Membrane</location>
        <topology evidence="1">Multi-pass membrane protein</topology>
    </subcellularLocation>
</comment>
<keyword evidence="4 6" id="KW-0472">Membrane</keyword>
<protein>
    <submittedName>
        <fullName evidence="7">Mn2+/Fe2+ NRAMP family transporter</fullName>
    </submittedName>
</protein>
<organism evidence="7 8">
    <name type="scientific">Mesobacillus foraminis</name>
    <dbReference type="NCBI Taxonomy" id="279826"/>
    <lineage>
        <taxon>Bacteria</taxon>
        <taxon>Bacillati</taxon>
        <taxon>Bacillota</taxon>
        <taxon>Bacilli</taxon>
        <taxon>Bacillales</taxon>
        <taxon>Bacillaceae</taxon>
        <taxon>Mesobacillus</taxon>
    </lineage>
</organism>
<dbReference type="GO" id="GO:0005384">
    <property type="term" value="F:manganese ion transmembrane transporter activity"/>
    <property type="evidence" value="ECO:0007669"/>
    <property type="project" value="TreeGrafter"/>
</dbReference>
<dbReference type="PANTHER" id="PTHR11706">
    <property type="entry name" value="SOLUTE CARRIER PROTEIN FAMILY 11 MEMBER"/>
    <property type="match status" value="1"/>
</dbReference>
<evidence type="ECO:0000313" key="7">
    <source>
        <dbReference type="EMBL" id="TCN19717.1"/>
    </source>
</evidence>
<dbReference type="EMBL" id="SLVV01000016">
    <property type="protein sequence ID" value="TCN19717.1"/>
    <property type="molecule type" value="Genomic_DNA"/>
</dbReference>
<dbReference type="NCBIfam" id="NF037982">
    <property type="entry name" value="Nramp_1"/>
    <property type="match status" value="1"/>
</dbReference>
<comment type="caution">
    <text evidence="7">The sequence shown here is derived from an EMBL/GenBank/DDBJ whole genome shotgun (WGS) entry which is preliminary data.</text>
</comment>
<dbReference type="RefSeq" id="WP_132011253.1">
    <property type="nucleotide sequence ID" value="NZ_JABUHM010000017.1"/>
</dbReference>
<keyword evidence="3 6" id="KW-1133">Transmembrane helix</keyword>
<dbReference type="GO" id="GO:0005886">
    <property type="term" value="C:plasma membrane"/>
    <property type="evidence" value="ECO:0007669"/>
    <property type="project" value="TreeGrafter"/>
</dbReference>
<dbReference type="AlphaFoldDB" id="A0A4R2AZW6"/>
<feature type="transmembrane region" description="Helical" evidence="6">
    <location>
        <begin position="419"/>
        <end position="437"/>
    </location>
</feature>
<feature type="transmembrane region" description="Helical" evidence="6">
    <location>
        <begin position="33"/>
        <end position="53"/>
    </location>
</feature>
<reference evidence="7 8" key="1">
    <citation type="journal article" date="2015" name="Stand. Genomic Sci.">
        <title>Genomic Encyclopedia of Bacterial and Archaeal Type Strains, Phase III: the genomes of soil and plant-associated and newly described type strains.</title>
        <authorList>
            <person name="Whitman W.B."/>
            <person name="Woyke T."/>
            <person name="Klenk H.P."/>
            <person name="Zhou Y."/>
            <person name="Lilburn T.G."/>
            <person name="Beck B.J."/>
            <person name="De Vos P."/>
            <person name="Vandamme P."/>
            <person name="Eisen J.A."/>
            <person name="Garrity G."/>
            <person name="Hugenholtz P."/>
            <person name="Kyrpides N.C."/>
        </authorList>
    </citation>
    <scope>NUCLEOTIDE SEQUENCE [LARGE SCALE GENOMIC DNA]</scope>
    <source>
        <strain evidence="7 8">CV53</strain>
    </source>
</reference>
<feature type="transmembrane region" description="Helical" evidence="6">
    <location>
        <begin position="177"/>
        <end position="198"/>
    </location>
</feature>
<feature type="compositionally biased region" description="Polar residues" evidence="5">
    <location>
        <begin position="1"/>
        <end position="10"/>
    </location>
</feature>
<dbReference type="Pfam" id="PF01566">
    <property type="entry name" value="Nramp"/>
    <property type="match status" value="1"/>
</dbReference>
<sequence length="445" mass="48290">MADINTNLNKENPVLPSTDVSDEQLGAPIPKTFWEYIKSFGPGIVVVLTWLGAGDLVDSSLAGAHYGYTLMWGLVLALVMRYILVDIIAKFQLLNIQGLSIMEGYGKISPIIPVILGIGGVLLGHFYVAFLAKGVGESIALLTGTGSTLLWATVAVFAGFLITGRSVYSYLELTEKIVLAIMAISLIGGAMLVGPSWGEMAKGTFTFDVPDKVGSFDALLIVASLIGAVGGSLANLLYPTFMKEKGYIRPEHRKVQRYDLLFGIFIIIVLDLAVWVIGAEVLHPRGIEITSFQGLAESLGMVLGPLGTVIIYLGVFGACFSGVIGYPAGFPKMGIEGIYIAKPERKDKYSSYKKDPIYRLYYFTVLFLPLIWSIPGMPGFIWLTVVVNAAQLILLPLVSIGLLYLINRKDLMGKEARKPLDNVLLLFLTALALWGTYQTAVSLFS</sequence>
<accession>A0A4R2AZW6</accession>
<evidence type="ECO:0000256" key="3">
    <source>
        <dbReference type="ARBA" id="ARBA00022989"/>
    </source>
</evidence>
<feature type="transmembrane region" description="Helical" evidence="6">
    <location>
        <begin position="258"/>
        <end position="278"/>
    </location>
</feature>
<keyword evidence="2 6" id="KW-0812">Transmembrane</keyword>
<dbReference type="GO" id="GO:0034755">
    <property type="term" value="P:iron ion transmembrane transport"/>
    <property type="evidence" value="ECO:0007669"/>
    <property type="project" value="TreeGrafter"/>
</dbReference>
<feature type="transmembrane region" description="Helical" evidence="6">
    <location>
        <begin position="218"/>
        <end position="238"/>
    </location>
</feature>
<feature type="transmembrane region" description="Helical" evidence="6">
    <location>
        <begin position="105"/>
        <end position="128"/>
    </location>
</feature>
<feature type="transmembrane region" description="Helical" evidence="6">
    <location>
        <begin position="65"/>
        <end position="84"/>
    </location>
</feature>
<feature type="transmembrane region" description="Helical" evidence="6">
    <location>
        <begin position="380"/>
        <end position="407"/>
    </location>
</feature>
<name>A0A4R2AZW6_9BACI</name>
<feature type="region of interest" description="Disordered" evidence="5">
    <location>
        <begin position="1"/>
        <end position="21"/>
    </location>
</feature>
<evidence type="ECO:0000256" key="4">
    <source>
        <dbReference type="ARBA" id="ARBA00023136"/>
    </source>
</evidence>
<evidence type="ECO:0000256" key="1">
    <source>
        <dbReference type="ARBA" id="ARBA00004141"/>
    </source>
</evidence>
<feature type="transmembrane region" description="Helical" evidence="6">
    <location>
        <begin position="356"/>
        <end position="374"/>
    </location>
</feature>
<feature type="transmembrane region" description="Helical" evidence="6">
    <location>
        <begin position="298"/>
        <end position="324"/>
    </location>
</feature>